<comment type="caution">
    <text evidence="1">The sequence shown here is derived from an EMBL/GenBank/DDBJ whole genome shotgun (WGS) entry which is preliminary data.</text>
</comment>
<keyword evidence="2" id="KW-1185">Reference proteome</keyword>
<reference evidence="1" key="1">
    <citation type="submission" date="2020-07" db="EMBL/GenBank/DDBJ databases">
        <title>Ethylene signaling mediates host invasion by parasitic plants.</title>
        <authorList>
            <person name="Yoshida S."/>
        </authorList>
    </citation>
    <scope>NUCLEOTIDE SEQUENCE</scope>
    <source>
        <strain evidence="1">Okayama</strain>
    </source>
</reference>
<name>A0A830D6G6_9LAMI</name>
<proteinExistence type="predicted"/>
<dbReference type="EMBL" id="BMAC01001068">
    <property type="protein sequence ID" value="GFQ05439.1"/>
    <property type="molecule type" value="Genomic_DNA"/>
</dbReference>
<dbReference type="AlphaFoldDB" id="A0A830D6G6"/>
<sequence length="221" mass="23890">MSAEFNLVGNNQNPRFLIHFKPEFGNFSLKKSRSSGFVKGFGEKLNGGVFSGVDFVNNGHLKGNAFFPAAAEILKSTELSARTSLPVRNSVAVNFRWGLRVPPREAAEDELDAVVVRKGGDRMAGFGLPFLVMNKVGIEHVAKDKSKKEKVGPQSGDVAGACLELKKQLEAIQAENGLMSKALSDLRSDIAAGKMDFLAEHRNNKYSNSGDKKSFEAKGSG</sequence>
<evidence type="ECO:0000313" key="1">
    <source>
        <dbReference type="EMBL" id="GFQ05439.1"/>
    </source>
</evidence>
<dbReference type="OrthoDB" id="1926966at2759"/>
<dbReference type="Proteomes" id="UP000653305">
    <property type="component" value="Unassembled WGS sequence"/>
</dbReference>
<dbReference type="PANTHER" id="PTHR34285">
    <property type="entry name" value="OS08G0510800 PROTEIN"/>
    <property type="match status" value="1"/>
</dbReference>
<evidence type="ECO:0000313" key="2">
    <source>
        <dbReference type="Proteomes" id="UP000653305"/>
    </source>
</evidence>
<gene>
    <name evidence="1" type="ORF">PHJA_002688000</name>
</gene>
<dbReference type="PANTHER" id="PTHR34285:SF3">
    <property type="entry name" value="OS08G0510800 PROTEIN"/>
    <property type="match status" value="1"/>
</dbReference>
<accession>A0A830D6G6</accession>
<organism evidence="1 2">
    <name type="scientific">Phtheirospermum japonicum</name>
    <dbReference type="NCBI Taxonomy" id="374723"/>
    <lineage>
        <taxon>Eukaryota</taxon>
        <taxon>Viridiplantae</taxon>
        <taxon>Streptophyta</taxon>
        <taxon>Embryophyta</taxon>
        <taxon>Tracheophyta</taxon>
        <taxon>Spermatophyta</taxon>
        <taxon>Magnoliopsida</taxon>
        <taxon>eudicotyledons</taxon>
        <taxon>Gunneridae</taxon>
        <taxon>Pentapetalae</taxon>
        <taxon>asterids</taxon>
        <taxon>lamiids</taxon>
        <taxon>Lamiales</taxon>
        <taxon>Orobanchaceae</taxon>
        <taxon>Orobanchaceae incertae sedis</taxon>
        <taxon>Phtheirospermum</taxon>
    </lineage>
</organism>
<protein>
    <submittedName>
        <fullName evidence="1">Uncharacterized protein</fullName>
    </submittedName>
</protein>